<evidence type="ECO:0000256" key="4">
    <source>
        <dbReference type="SAM" id="SignalP"/>
    </source>
</evidence>
<dbReference type="InterPro" id="IPR024930">
    <property type="entry name" value="Skp_dom_sf"/>
</dbReference>
<gene>
    <name evidence="5" type="ORF">COB20_01700</name>
</gene>
<evidence type="ECO:0000313" key="5">
    <source>
        <dbReference type="EMBL" id="PCI81385.1"/>
    </source>
</evidence>
<dbReference type="AlphaFoldDB" id="A0A2A4XH73"/>
<evidence type="ECO:0000256" key="2">
    <source>
        <dbReference type="ARBA" id="ARBA00022729"/>
    </source>
</evidence>
<dbReference type="Proteomes" id="UP000218767">
    <property type="component" value="Unassembled WGS sequence"/>
</dbReference>
<dbReference type="PANTHER" id="PTHR35089:SF1">
    <property type="entry name" value="CHAPERONE PROTEIN SKP"/>
    <property type="match status" value="1"/>
</dbReference>
<comment type="similarity">
    <text evidence="1">Belongs to the Skp family.</text>
</comment>
<dbReference type="Pfam" id="PF03938">
    <property type="entry name" value="OmpH"/>
    <property type="match status" value="1"/>
</dbReference>
<feature type="chain" id="PRO_5013014836" description="OmpH family outer membrane protein" evidence="4">
    <location>
        <begin position="20"/>
        <end position="173"/>
    </location>
</feature>
<name>A0A2A4XH73_9GAMM</name>
<reference evidence="6" key="1">
    <citation type="submission" date="2017-08" db="EMBL/GenBank/DDBJ databases">
        <title>A dynamic microbial community with high functional redundancy inhabits the cold, oxic subseafloor aquifer.</title>
        <authorList>
            <person name="Tully B.J."/>
            <person name="Wheat C.G."/>
            <person name="Glazer B.T."/>
            <person name="Huber J.A."/>
        </authorList>
    </citation>
    <scope>NUCLEOTIDE SEQUENCE [LARGE SCALE GENOMIC DNA]</scope>
</reference>
<keyword evidence="3" id="KW-0175">Coiled coil</keyword>
<accession>A0A2A4XH73</accession>
<keyword evidence="2 4" id="KW-0732">Signal</keyword>
<dbReference type="GO" id="GO:0005829">
    <property type="term" value="C:cytosol"/>
    <property type="evidence" value="ECO:0007669"/>
    <property type="project" value="TreeGrafter"/>
</dbReference>
<dbReference type="GO" id="GO:0050821">
    <property type="term" value="P:protein stabilization"/>
    <property type="evidence" value="ECO:0007669"/>
    <property type="project" value="TreeGrafter"/>
</dbReference>
<comment type="caution">
    <text evidence="5">The sequence shown here is derived from an EMBL/GenBank/DDBJ whole genome shotgun (WGS) entry which is preliminary data.</text>
</comment>
<dbReference type="InterPro" id="IPR005632">
    <property type="entry name" value="Chaperone_Skp"/>
</dbReference>
<feature type="coiled-coil region" evidence="3">
    <location>
        <begin position="28"/>
        <end position="69"/>
    </location>
</feature>
<dbReference type="SMART" id="SM00935">
    <property type="entry name" value="OmpH"/>
    <property type="match status" value="1"/>
</dbReference>
<sequence>MKKIPLTLFVLLFSGSVLAHATIGVLDINEALFNTEAWKQQVEQLEAAFSEDQSAADSLRQELLDLQENLQVNAPTLTSTEIQRIQEEAQFKQLKFQQFGERIQSTLQSSQNQFLERYRNLLGEALNEIYTEGGYDFILRSDSIAASGFTYNVTSEVTAKLNELIADLSAAAQ</sequence>
<organism evidence="5 6">
    <name type="scientific">SAR86 cluster bacterium</name>
    <dbReference type="NCBI Taxonomy" id="2030880"/>
    <lineage>
        <taxon>Bacteria</taxon>
        <taxon>Pseudomonadati</taxon>
        <taxon>Pseudomonadota</taxon>
        <taxon>Gammaproteobacteria</taxon>
        <taxon>SAR86 cluster</taxon>
    </lineage>
</organism>
<evidence type="ECO:0008006" key="7">
    <source>
        <dbReference type="Google" id="ProtNLM"/>
    </source>
</evidence>
<dbReference type="GO" id="GO:0051082">
    <property type="term" value="F:unfolded protein binding"/>
    <property type="evidence" value="ECO:0007669"/>
    <property type="project" value="InterPro"/>
</dbReference>
<dbReference type="Gene3D" id="3.30.910.20">
    <property type="entry name" value="Skp domain"/>
    <property type="match status" value="1"/>
</dbReference>
<evidence type="ECO:0000313" key="6">
    <source>
        <dbReference type="Proteomes" id="UP000218767"/>
    </source>
</evidence>
<protein>
    <recommendedName>
        <fullName evidence="7">OmpH family outer membrane protein</fullName>
    </recommendedName>
</protein>
<proteinExistence type="inferred from homology"/>
<dbReference type="EMBL" id="NVUL01000005">
    <property type="protein sequence ID" value="PCI81385.1"/>
    <property type="molecule type" value="Genomic_DNA"/>
</dbReference>
<evidence type="ECO:0000256" key="3">
    <source>
        <dbReference type="SAM" id="Coils"/>
    </source>
</evidence>
<dbReference type="SUPFAM" id="SSF111384">
    <property type="entry name" value="OmpH-like"/>
    <property type="match status" value="1"/>
</dbReference>
<evidence type="ECO:0000256" key="1">
    <source>
        <dbReference type="ARBA" id="ARBA00009091"/>
    </source>
</evidence>
<feature type="signal peptide" evidence="4">
    <location>
        <begin position="1"/>
        <end position="19"/>
    </location>
</feature>
<dbReference type="PANTHER" id="PTHR35089">
    <property type="entry name" value="CHAPERONE PROTEIN SKP"/>
    <property type="match status" value="1"/>
</dbReference>